<dbReference type="InterPro" id="IPR001881">
    <property type="entry name" value="EGF-like_Ca-bd_dom"/>
</dbReference>
<evidence type="ECO:0000256" key="10">
    <source>
        <dbReference type="ARBA" id="ARBA00023183"/>
    </source>
</evidence>
<protein>
    <recommendedName>
        <fullName evidence="16">Latent-transforming growth factor beta-binding protein 1</fullName>
    </recommendedName>
    <alternativeName>
        <fullName evidence="18">Latent-transforming growth factor beta-binding protein 3</fullName>
    </alternativeName>
    <alternativeName>
        <fullName evidence="17">Latent-transforming growth factor beta-binding protein 4</fullName>
    </alternativeName>
    <alternativeName>
        <fullName evidence="19">Transforming growth factor beta-1-binding protein 1</fullName>
    </alternativeName>
</protein>
<comment type="similarity">
    <text evidence="12">Belongs to the LTBP family.</text>
</comment>
<dbReference type="GO" id="GO:0071944">
    <property type="term" value="C:cell periphery"/>
    <property type="evidence" value="ECO:0007669"/>
    <property type="project" value="UniProtKB-ARBA"/>
</dbReference>
<feature type="signal peptide" evidence="22">
    <location>
        <begin position="1"/>
        <end position="25"/>
    </location>
</feature>
<dbReference type="GO" id="GO:0045595">
    <property type="term" value="P:regulation of cell differentiation"/>
    <property type="evidence" value="ECO:0007669"/>
    <property type="project" value="UniProtKB-ARBA"/>
</dbReference>
<sequence>MDMAVLMWDIIVSLTLLISPALLSADKSGFRKLYVLQPGPSGTNGVHVSSISSLSGASGQPHSYNVELKASLGGQVRTRRMGHQSNPNPSIPIRQDAQPGRHTTSHHMKMSGVNVCGGQCCVGWSKTPGSQRCTKPNCSPPCKNGGMCLRPHICVCKPGSKGKSCEQTTVPPSSHPTGPLNGHTNGGLPNGGHANGYPNGHNVIPQRPIPQQIFPQGQGQVPLPLPHTSIGHLSLSMKQSPNGPIPYQQQVQNPVSMTRHQSKTQKFMVQQKNYHTHTQVHGVGPTLNRAIPLSVGHNPLIGNHTGRIKVVFTPTICKMTCTNGRCQNSCQQGNTTTIISENGHATDTLTAPNFRVVVCHLPCMNGGKCSARDKCQCPPNFTGKFCQMANPNGHQGQHTVGNGQKTHVHSTHTLPLTYGTGQNQGLVNVHVKHPPEASVQIHQVSPVDSNGQVKNTQSSHSFTYHSSSQSIQHGHTHSGVIYPNQQSYPQYQPVTSKSQLGRCFQETAGMQCGKALPGLSKQDACCGMVGTSWGFHKCQKCPKKTSIPLIECPQGYKRLNATSCIDIDECQIQGVCLNGNCINTMGSYRCICNPGFVPDPTLTTCFPETPALREEKGACFRLVSSGKQCLHPVSTQLSKQLCCCSVGKAWGPHCDRCPLPGTAAFKDICPGGMGYHVTTPYIYKPKPPNGHSQPDRHVQNKPTIRHQAPVDPPMPFPTLQQPVEALSITERQLPEVVEKVSPPVPVALPPSIESQDISPTQLAEINECQVKPDICGAGICYNTVDSYKCICDEGYRIDSEGTTCVDVDECAESPYLCANGRCQNTPGGFQCTCELGFMPNEKGTSCIEINECQLKPDICGAGICYNTIDSYKCICDEGYRIDSEGTTCVDVDECAESSSLCANGRCQNTPGGFQCACEVGFMPNEKGTSCSDIDECQDGRVCPSGFCYNNLGSFRCSPCSDGFEGRNGQCVDINECLDEKVCVHGQCFNREGYFICTCNEGFIPDGKACIDIDECQDDSVCIQGHCQNTEGSFICNCEPGFILSSTGDQCNDVDECLELPQTCDGIGECVNILGSYQCNCPQGYRQVNGTSCHDVDECEDETQLCVPNGECLNTEGSFLCVCDAGFVSTRDPSGCEDVDECVDDSRCVNGTCSNTEGSYRCHCEVGYRLEPTNQTCQDFDECAELGTSICGVWACLNTPGSYRCEVPCPPGLSRGEHGICIDVDECSLNENTCGSHGVCQNTIGSFSCQCDPGFKESQDGQGCVDVDECSLNENTCGSQGVCQNTIGSFNCQCDPGFKESQDGQGCVDVNECELLGNVCGEAICENREGTFLCLCPDEMQEFDPMSAKCFSTPPVTQVERKECYFNLNDENLCDKVLASSMTKEECCCTLGAGWGDNCEVHPCPIPGTDQFSQMCPAGRGYIPPEDPVIPTTSLPESFKDADECKLFENEICKDGFCLNTPGGYECYCKSGLYFDESKLQCVDTDECADELNCIDGKCMNTYGSYQCFCTAPLILAPDNARCISPTVAGQRETDVYSGICWEAVTERLTCTKPIANLRSTFTECCCLYGDAWGMECALCPQKNTEAYATMCNIRPFGGPIRPYGQDALVAGPVAEYGPEYDSRPLNPDGTLPLYEDYEEPRSPFDAFEGLRAEECGVLNGCENGRCVRVQEGYTCDCFDGYTLDMSRMACVDINECSELNTKMSLCKNGKCINTQGSYKCVCLPGFVHSAQHNYCVPQRQNATSTSTE</sequence>
<reference evidence="25" key="1">
    <citation type="submission" date="2023-08" db="EMBL/GenBank/DDBJ databases">
        <title>Chromosome-level Genome Assembly of mud carp (Cirrhinus molitorella).</title>
        <authorList>
            <person name="Liu H."/>
        </authorList>
    </citation>
    <scope>NUCLEOTIDE SEQUENCE</scope>
    <source>
        <strain evidence="25">Prfri</strain>
        <tissue evidence="25">Muscle</tissue>
    </source>
</reference>
<evidence type="ECO:0000256" key="1">
    <source>
        <dbReference type="ARBA" id="ARBA00004498"/>
    </source>
</evidence>
<dbReference type="SMART" id="SM00181">
    <property type="entry name" value="EGF"/>
    <property type="match status" value="21"/>
</dbReference>
<evidence type="ECO:0000256" key="14">
    <source>
        <dbReference type="ARBA" id="ARBA00062844"/>
    </source>
</evidence>
<dbReference type="FunFam" id="2.10.25.10:FF:000019">
    <property type="entry name" value="latent-transforming growth factor beta-binding protein 1 isoform X2"/>
    <property type="match status" value="1"/>
</dbReference>
<comment type="caution">
    <text evidence="20">Lacks conserved residue(s) required for the propagation of feature annotation.</text>
</comment>
<gene>
    <name evidence="25" type="ORF">Q8A67_019638</name>
</gene>
<feature type="domain" description="EGF-like" evidence="23">
    <location>
        <begin position="806"/>
        <end position="847"/>
    </location>
</feature>
<dbReference type="FunFam" id="2.10.25.10:FF:000046">
    <property type="entry name" value="Latent-transforming growth factor beta-binding protein 1 isoform x2"/>
    <property type="match status" value="1"/>
</dbReference>
<comment type="subcellular location">
    <subcellularLocation>
        <location evidence="1">Secreted</location>
        <location evidence="1">Extracellular space</location>
        <location evidence="1">Extracellular matrix</location>
    </subcellularLocation>
</comment>
<evidence type="ECO:0000256" key="19">
    <source>
        <dbReference type="ARBA" id="ARBA00075443"/>
    </source>
</evidence>
<dbReference type="InterPro" id="IPR036773">
    <property type="entry name" value="TB_dom_sf"/>
</dbReference>
<keyword evidence="7" id="KW-0677">Repeat</keyword>
<name>A0AA88TI52_9TELE</name>
<feature type="compositionally biased region" description="Gly residues" evidence="21">
    <location>
        <begin position="184"/>
        <end position="194"/>
    </location>
</feature>
<dbReference type="Proteomes" id="UP001187343">
    <property type="component" value="Unassembled WGS sequence"/>
</dbReference>
<evidence type="ECO:0000256" key="2">
    <source>
        <dbReference type="ARBA" id="ARBA00022525"/>
    </source>
</evidence>
<feature type="domain" description="EGF-like" evidence="23">
    <location>
        <begin position="1692"/>
        <end position="1736"/>
    </location>
</feature>
<dbReference type="FunFam" id="2.10.25.10:FF:000096">
    <property type="entry name" value="Putative fibrillin 2"/>
    <property type="match status" value="1"/>
</dbReference>
<evidence type="ECO:0000256" key="7">
    <source>
        <dbReference type="ARBA" id="ARBA00022737"/>
    </source>
</evidence>
<feature type="disulfide bond" evidence="20">
    <location>
        <begin position="377"/>
        <end position="386"/>
    </location>
</feature>
<dbReference type="CDD" id="cd00054">
    <property type="entry name" value="EGF_CA"/>
    <property type="match status" value="12"/>
</dbReference>
<evidence type="ECO:0000256" key="17">
    <source>
        <dbReference type="ARBA" id="ARBA00072995"/>
    </source>
</evidence>
<evidence type="ECO:0000259" key="23">
    <source>
        <dbReference type="PROSITE" id="PS50026"/>
    </source>
</evidence>
<dbReference type="FunFam" id="3.90.290.10:FF:000002">
    <property type="entry name" value="Latent-transforming growth factor beta-binding protein 3 isoform 1"/>
    <property type="match status" value="1"/>
</dbReference>
<feature type="domain" description="EGF-like" evidence="23">
    <location>
        <begin position="1265"/>
        <end position="1307"/>
    </location>
</feature>
<comment type="subunit">
    <text evidence="15">Forms part of the large latent transforming growth factor beta precursor complex; removal is essential for activation of complex. Interacts with LTBP1 and TGFB1. Interacts with EFEMP2; this interaction promotes fibrillar deposition of EFEMP2.</text>
</comment>
<dbReference type="PROSITE" id="PS00010">
    <property type="entry name" value="ASX_HYDROXYL"/>
    <property type="match status" value="13"/>
</dbReference>
<keyword evidence="11" id="KW-0379">Hydroxylation</keyword>
<dbReference type="SMART" id="SM00179">
    <property type="entry name" value="EGF_CA"/>
    <property type="match status" value="19"/>
</dbReference>
<dbReference type="SUPFAM" id="SSF57581">
    <property type="entry name" value="TB module/8-cys domain"/>
    <property type="match status" value="4"/>
</dbReference>
<dbReference type="InterPro" id="IPR000152">
    <property type="entry name" value="EGF-type_Asp/Asn_hydroxyl_site"/>
</dbReference>
<feature type="domain" description="EGF-like" evidence="23">
    <location>
        <begin position="848"/>
        <end position="889"/>
    </location>
</feature>
<evidence type="ECO:0000256" key="13">
    <source>
        <dbReference type="ARBA" id="ARBA00059743"/>
    </source>
</evidence>
<evidence type="ECO:0000256" key="5">
    <source>
        <dbReference type="ARBA" id="ARBA00022553"/>
    </source>
</evidence>
<dbReference type="GO" id="GO:0019838">
    <property type="term" value="F:growth factor binding"/>
    <property type="evidence" value="ECO:0007669"/>
    <property type="project" value="UniProtKB-KW"/>
</dbReference>
<dbReference type="PROSITE" id="PS51364">
    <property type="entry name" value="TB"/>
    <property type="match status" value="4"/>
</dbReference>
<feature type="disulfide bond" evidence="20">
    <location>
        <begin position="156"/>
        <end position="165"/>
    </location>
</feature>
<evidence type="ECO:0000256" key="6">
    <source>
        <dbReference type="ARBA" id="ARBA00022729"/>
    </source>
</evidence>
<evidence type="ECO:0000256" key="18">
    <source>
        <dbReference type="ARBA" id="ARBA00072996"/>
    </source>
</evidence>
<keyword evidence="3" id="KW-0272">Extracellular matrix</keyword>
<comment type="subunit">
    <text evidence="14">Interacts with TGFB1; associates via disulfide bonds with the Latency-associated peptide chain (LAP) regulatory chain of TGFB1, leading to regulate activation of TGF-beta-1. LTBP1 does not bind directly to TGF-beta-1, the active chain of TGFB1. Interacts (via C-terminal domain) with FBN1 (via N-terminal domain). Interacts with FBN2. Interacts with ADAMTSL2. Interacts with EFEMP2.</text>
</comment>
<dbReference type="InterPro" id="IPR018097">
    <property type="entry name" value="EGF_Ca-bd_CS"/>
</dbReference>
<evidence type="ECO:0000256" key="21">
    <source>
        <dbReference type="SAM" id="MobiDB-lite"/>
    </source>
</evidence>
<keyword evidence="5" id="KW-0597">Phosphoprotein</keyword>
<dbReference type="Gene3D" id="2.10.25.10">
    <property type="entry name" value="Laminin"/>
    <property type="match status" value="21"/>
</dbReference>
<evidence type="ECO:0000256" key="9">
    <source>
        <dbReference type="ARBA" id="ARBA00023180"/>
    </source>
</evidence>
<dbReference type="PROSITE" id="PS01187">
    <property type="entry name" value="EGF_CA"/>
    <property type="match status" value="7"/>
</dbReference>
<dbReference type="InterPro" id="IPR000742">
    <property type="entry name" value="EGF"/>
</dbReference>
<feature type="domain" description="EGF-like" evidence="23">
    <location>
        <begin position="355"/>
        <end position="387"/>
    </location>
</feature>
<dbReference type="FunFam" id="2.10.25.10:FF:000205">
    <property type="entry name" value="latent-transforming growth factor beta-binding protein 1 isoform X1"/>
    <property type="match status" value="1"/>
</dbReference>
<dbReference type="PANTHER" id="PTHR24040">
    <property type="entry name" value="LAMININ G-LIKE DOMAIN-CONTAINING PROTEIN"/>
    <property type="match status" value="1"/>
</dbReference>
<feature type="domain" description="EGF-like" evidence="23">
    <location>
        <begin position="764"/>
        <end position="805"/>
    </location>
</feature>
<feature type="region of interest" description="Disordered" evidence="21">
    <location>
        <begin position="79"/>
        <end position="105"/>
    </location>
</feature>
<feature type="domain" description="EGF-like" evidence="23">
    <location>
        <begin position="1094"/>
        <end position="1136"/>
    </location>
</feature>
<feature type="domain" description="EGF-like" evidence="23">
    <location>
        <begin position="1011"/>
        <end position="1051"/>
    </location>
</feature>
<dbReference type="InterPro" id="IPR049883">
    <property type="entry name" value="NOTCH1_EGF-like"/>
</dbReference>
<dbReference type="Pfam" id="PF00683">
    <property type="entry name" value="TB"/>
    <property type="match status" value="4"/>
</dbReference>
<dbReference type="InterPro" id="IPR051145">
    <property type="entry name" value="GAS-SHBG-PROS"/>
</dbReference>
<dbReference type="GO" id="GO:0030855">
    <property type="term" value="P:epithelial cell differentiation"/>
    <property type="evidence" value="ECO:0007669"/>
    <property type="project" value="UniProtKB-ARBA"/>
</dbReference>
<organism evidence="25 26">
    <name type="scientific">Cirrhinus molitorella</name>
    <name type="common">mud carp</name>
    <dbReference type="NCBI Taxonomy" id="172907"/>
    <lineage>
        <taxon>Eukaryota</taxon>
        <taxon>Metazoa</taxon>
        <taxon>Chordata</taxon>
        <taxon>Craniata</taxon>
        <taxon>Vertebrata</taxon>
        <taxon>Euteleostomi</taxon>
        <taxon>Actinopterygii</taxon>
        <taxon>Neopterygii</taxon>
        <taxon>Teleostei</taxon>
        <taxon>Ostariophysi</taxon>
        <taxon>Cypriniformes</taxon>
        <taxon>Cyprinidae</taxon>
        <taxon>Labeoninae</taxon>
        <taxon>Labeonini</taxon>
        <taxon>Cirrhinus</taxon>
    </lineage>
</organism>
<evidence type="ECO:0000256" key="22">
    <source>
        <dbReference type="SAM" id="SignalP"/>
    </source>
</evidence>
<keyword evidence="9" id="KW-0325">Glycoprotein</keyword>
<feature type="domain" description="EGF-like" evidence="23">
    <location>
        <begin position="566"/>
        <end position="606"/>
    </location>
</feature>
<dbReference type="FunFam" id="2.10.25.10:FF:000038">
    <property type="entry name" value="Fibrillin 2"/>
    <property type="match status" value="1"/>
</dbReference>
<feature type="domain" description="TB" evidence="24">
    <location>
        <begin position="1361"/>
        <end position="1415"/>
    </location>
</feature>
<dbReference type="SUPFAM" id="SSF57196">
    <property type="entry name" value="EGF/Laminin"/>
    <property type="match status" value="4"/>
</dbReference>
<feature type="disulfide bond" evidence="20">
    <location>
        <begin position="359"/>
        <end position="369"/>
    </location>
</feature>
<proteinExistence type="inferred from homology"/>
<dbReference type="EMBL" id="JAUYZG010000019">
    <property type="protein sequence ID" value="KAK2878847.1"/>
    <property type="molecule type" value="Genomic_DNA"/>
</dbReference>
<dbReference type="PANTHER" id="PTHR24040:SF16">
    <property type="entry name" value="FIBRILLIN-2-LIKE PROTEIN"/>
    <property type="match status" value="1"/>
</dbReference>
<dbReference type="PROSITE" id="PS00022">
    <property type="entry name" value="EGF_1"/>
    <property type="match status" value="2"/>
</dbReference>
<dbReference type="FunFam" id="2.10.25.10:FF:000017">
    <property type="entry name" value="latent-transforming growth factor beta-binding protein 4 isoform X1"/>
    <property type="match status" value="1"/>
</dbReference>
<evidence type="ECO:0000256" key="20">
    <source>
        <dbReference type="PROSITE-ProRule" id="PRU00076"/>
    </source>
</evidence>
<dbReference type="FunFam" id="2.10.25.10:FF:000056">
    <property type="entry name" value="Latent-transforming growth factor beta-binding protein 3 isoform 2"/>
    <property type="match status" value="1"/>
</dbReference>
<feature type="domain" description="TB" evidence="24">
    <location>
        <begin position="617"/>
        <end position="669"/>
    </location>
</feature>
<dbReference type="Gene3D" id="3.90.290.10">
    <property type="entry name" value="TGF-beta binding (TB) domain"/>
    <property type="match status" value="4"/>
</dbReference>
<feature type="domain" description="EGF-like" evidence="23">
    <location>
        <begin position="1052"/>
        <end position="1093"/>
    </location>
</feature>
<dbReference type="FunFam" id="2.10.25.10:FF:000005">
    <property type="entry name" value="Fibrillin 2"/>
    <property type="match status" value="4"/>
</dbReference>
<evidence type="ECO:0000256" key="3">
    <source>
        <dbReference type="ARBA" id="ARBA00022530"/>
    </source>
</evidence>
<keyword evidence="6 22" id="KW-0732">Signal</keyword>
<evidence type="ECO:0000313" key="26">
    <source>
        <dbReference type="Proteomes" id="UP001187343"/>
    </source>
</evidence>
<dbReference type="PROSITE" id="PS50026">
    <property type="entry name" value="EGF_3"/>
    <property type="match status" value="14"/>
</dbReference>
<feature type="domain" description="EGF-like" evidence="23">
    <location>
        <begin position="1137"/>
        <end position="1177"/>
    </location>
</feature>
<feature type="compositionally biased region" description="Polar residues" evidence="21">
    <location>
        <begin position="166"/>
        <end position="176"/>
    </location>
</feature>
<feature type="domain" description="EGF-like" evidence="23">
    <location>
        <begin position="134"/>
        <end position="166"/>
    </location>
</feature>
<keyword evidence="8 20" id="KW-1015">Disulfide bond</keyword>
<keyword evidence="4 20" id="KW-0245">EGF-like domain</keyword>
<dbReference type="InterPro" id="IPR017878">
    <property type="entry name" value="TB_dom"/>
</dbReference>
<feature type="domain" description="TB" evidence="24">
    <location>
        <begin position="501"/>
        <end position="542"/>
    </location>
</feature>
<keyword evidence="10" id="KW-0340">Growth factor binding</keyword>
<feature type="region of interest" description="Disordered" evidence="21">
    <location>
        <begin position="166"/>
        <end position="195"/>
    </location>
</feature>
<evidence type="ECO:0000259" key="24">
    <source>
        <dbReference type="PROSITE" id="PS51364"/>
    </source>
</evidence>
<comment type="function">
    <text evidence="13">Key regulator of transforming growth factor beta (TGFB1, TGFB2 and TGFB3) that controls TGF-beta activation by maintaining it in a latent state during storage in extracellular space. Associates specifically via disulfide bonds with the Latency-associated peptide (LAP), which is the regulatory chain of TGF-beta, and regulates integrin-dependent activation of TGF-beta. Outcompeted by LRRC32/GARP for binding to LAP regulatory chain of TGF-beta.</text>
</comment>
<evidence type="ECO:0000256" key="4">
    <source>
        <dbReference type="ARBA" id="ARBA00022536"/>
    </source>
</evidence>
<dbReference type="Pfam" id="PF07645">
    <property type="entry name" value="EGF_CA"/>
    <property type="match status" value="18"/>
</dbReference>
<feature type="disulfide bond" evidence="20">
    <location>
        <begin position="138"/>
        <end position="148"/>
    </location>
</feature>
<keyword evidence="2" id="KW-0964">Secreted</keyword>
<dbReference type="GO" id="GO:0005509">
    <property type="term" value="F:calcium ion binding"/>
    <property type="evidence" value="ECO:0007669"/>
    <property type="project" value="InterPro"/>
</dbReference>
<evidence type="ECO:0000256" key="8">
    <source>
        <dbReference type="ARBA" id="ARBA00023157"/>
    </source>
</evidence>
<dbReference type="FunFam" id="2.10.25.10:FF:000014">
    <property type="entry name" value="Latent-transforming growth factor beta-binding protein 3"/>
    <property type="match status" value="1"/>
</dbReference>
<dbReference type="InterPro" id="IPR009030">
    <property type="entry name" value="Growth_fac_rcpt_cys_sf"/>
</dbReference>
<dbReference type="FunFam" id="3.90.290.10:FF:000001">
    <property type="entry name" value="Latent-transforming growth factor beta-binding protein 3 isoform 1"/>
    <property type="match status" value="1"/>
</dbReference>
<feature type="chain" id="PRO_5041723471" description="Latent-transforming growth factor beta-binding protein 1" evidence="22">
    <location>
        <begin position="26"/>
        <end position="1748"/>
    </location>
</feature>
<evidence type="ECO:0000256" key="16">
    <source>
        <dbReference type="ARBA" id="ARBA00072992"/>
    </source>
</evidence>
<dbReference type="SUPFAM" id="SSF57184">
    <property type="entry name" value="Growth factor receptor domain"/>
    <property type="match status" value="6"/>
</dbReference>
<feature type="domain" description="EGF-like" evidence="23">
    <location>
        <begin position="890"/>
        <end position="931"/>
    </location>
</feature>
<evidence type="ECO:0000256" key="12">
    <source>
        <dbReference type="ARBA" id="ARBA00038081"/>
    </source>
</evidence>
<evidence type="ECO:0000256" key="11">
    <source>
        <dbReference type="ARBA" id="ARBA00023278"/>
    </source>
</evidence>
<dbReference type="GO" id="GO:0007179">
    <property type="term" value="P:transforming growth factor beta receptor signaling pathway"/>
    <property type="evidence" value="ECO:0007669"/>
    <property type="project" value="UniProtKB-ARBA"/>
</dbReference>
<evidence type="ECO:0000256" key="15">
    <source>
        <dbReference type="ARBA" id="ARBA00064273"/>
    </source>
</evidence>
<accession>A0AA88TI52</accession>
<dbReference type="PROSITE" id="PS01186">
    <property type="entry name" value="EGF_2"/>
    <property type="match status" value="13"/>
</dbReference>
<comment type="caution">
    <text evidence="25">The sequence shown here is derived from an EMBL/GenBank/DDBJ whole genome shotgun (WGS) entry which is preliminary data.</text>
</comment>
<feature type="domain" description="EGF-like" evidence="23">
    <location>
        <begin position="1222"/>
        <end position="1264"/>
    </location>
</feature>
<feature type="domain" description="TB" evidence="24">
    <location>
        <begin position="1538"/>
        <end position="1591"/>
    </location>
</feature>
<dbReference type="FunFam" id="2.10.25.10:FF:000003">
    <property type="entry name" value="fibrillin-1 isoform X1"/>
    <property type="match status" value="3"/>
</dbReference>
<keyword evidence="26" id="KW-1185">Reference proteome</keyword>
<evidence type="ECO:0000313" key="25">
    <source>
        <dbReference type="EMBL" id="KAK2878847.1"/>
    </source>
</evidence>